<dbReference type="PANTHER" id="PTHR10632">
    <property type="entry name" value="SULFIDE:QUINONE OXIDOREDUCTASE"/>
    <property type="match status" value="1"/>
</dbReference>
<keyword evidence="2" id="KW-0285">Flavoprotein</keyword>
<evidence type="ECO:0000256" key="6">
    <source>
        <dbReference type="ARBA" id="ARBA00023002"/>
    </source>
</evidence>
<dbReference type="Gene3D" id="3.50.50.60">
    <property type="entry name" value="FAD/NAD(P)-binding domain"/>
    <property type="match status" value="2"/>
</dbReference>
<evidence type="ECO:0000256" key="4">
    <source>
        <dbReference type="ARBA" id="ARBA00022827"/>
    </source>
</evidence>
<proteinExistence type="predicted"/>
<evidence type="ECO:0000313" key="9">
    <source>
        <dbReference type="Proteomes" id="UP001321825"/>
    </source>
</evidence>
<reference evidence="9" key="1">
    <citation type="journal article" date="2024" name="Int. J. Syst. Evol. Microbiol.">
        <title>Methylomarinovum tepidoasis sp. nov., a moderately thermophilic methanotroph of the family Methylothermaceae isolated from a deep-sea hydrothermal field.</title>
        <authorList>
            <person name="Hirayama H."/>
            <person name="Takaki Y."/>
            <person name="Abe M."/>
            <person name="Miyazaki M."/>
            <person name="Uematsu K."/>
            <person name="Matsui Y."/>
            <person name="Takai K."/>
        </authorList>
    </citation>
    <scope>NUCLEOTIDE SEQUENCE [LARGE SCALE GENOMIC DNA]</scope>
    <source>
        <strain evidence="9">IT-9</strain>
    </source>
</reference>
<dbReference type="Pfam" id="PF07992">
    <property type="entry name" value="Pyr_redox_2"/>
    <property type="match status" value="1"/>
</dbReference>
<name>A0AAU9C0U4_9GAMM</name>
<feature type="domain" description="FAD/NAD(P)-binding" evidence="7">
    <location>
        <begin position="8"/>
        <end position="120"/>
    </location>
</feature>
<dbReference type="PANTHER" id="PTHR10632:SF2">
    <property type="entry name" value="SULFIDE:QUINONE OXIDOREDUCTASE, MITOCHONDRIAL"/>
    <property type="match status" value="1"/>
</dbReference>
<dbReference type="KEGG" id="mcau:MIT9_P1886"/>
<dbReference type="Proteomes" id="UP001321825">
    <property type="component" value="Chromosome"/>
</dbReference>
<evidence type="ECO:0000256" key="1">
    <source>
        <dbReference type="ARBA" id="ARBA00001974"/>
    </source>
</evidence>
<organism evidence="8 9">
    <name type="scientific">Methylomarinovum caldicuralii</name>
    <dbReference type="NCBI Taxonomy" id="438856"/>
    <lineage>
        <taxon>Bacteria</taxon>
        <taxon>Pseudomonadati</taxon>
        <taxon>Pseudomonadota</taxon>
        <taxon>Gammaproteobacteria</taxon>
        <taxon>Methylococcales</taxon>
        <taxon>Methylothermaceae</taxon>
        <taxon>Methylomarinovum</taxon>
    </lineage>
</organism>
<keyword evidence="4" id="KW-0274">FAD</keyword>
<dbReference type="GO" id="GO:0070221">
    <property type="term" value="P:sulfide oxidation, using sulfide:quinone oxidoreductase"/>
    <property type="evidence" value="ECO:0007669"/>
    <property type="project" value="TreeGrafter"/>
</dbReference>
<keyword evidence="5" id="KW-0809">Transit peptide</keyword>
<comment type="cofactor">
    <cofactor evidence="1">
        <name>FAD</name>
        <dbReference type="ChEBI" id="CHEBI:57692"/>
    </cofactor>
</comment>
<evidence type="ECO:0000313" key="8">
    <source>
        <dbReference type="EMBL" id="BCX82300.1"/>
    </source>
</evidence>
<protein>
    <submittedName>
        <fullName evidence="8">Sulfide:quinone oxidoreductase</fullName>
        <ecNumber evidence="8">1.8.5.4</ecNumber>
    </submittedName>
</protein>
<keyword evidence="6 8" id="KW-0560">Oxidoreductase</keyword>
<dbReference type="GO" id="GO:0048038">
    <property type="term" value="F:quinone binding"/>
    <property type="evidence" value="ECO:0007669"/>
    <property type="project" value="UniProtKB-KW"/>
</dbReference>
<keyword evidence="9" id="KW-1185">Reference proteome</keyword>
<dbReference type="GO" id="GO:0070224">
    <property type="term" value="F:sulfide:quinone oxidoreductase activity"/>
    <property type="evidence" value="ECO:0007669"/>
    <property type="project" value="UniProtKB-EC"/>
</dbReference>
<evidence type="ECO:0000259" key="7">
    <source>
        <dbReference type="Pfam" id="PF07992"/>
    </source>
</evidence>
<dbReference type="GO" id="GO:0071949">
    <property type="term" value="F:FAD binding"/>
    <property type="evidence" value="ECO:0007669"/>
    <property type="project" value="TreeGrafter"/>
</dbReference>
<dbReference type="FunFam" id="3.50.50.60:FF:000034">
    <property type="entry name" value="sulfide:quinone oxidoreductase, mitochondrial"/>
    <property type="match status" value="1"/>
</dbReference>
<dbReference type="SUPFAM" id="SSF51905">
    <property type="entry name" value="FAD/NAD(P)-binding domain"/>
    <property type="match status" value="2"/>
</dbReference>
<evidence type="ECO:0000256" key="2">
    <source>
        <dbReference type="ARBA" id="ARBA00022630"/>
    </source>
</evidence>
<sequence>MADTLSHKIVIVGGGTAGLAVASHLKKYDETLDVAVLEPKDVHYYQPGWTLVGAGEMKPKATWRPMKEVVPDGVVWIQEAVSSFDPDNNRLTTATGKTVGYEYLVVAAGIEIAWDAVPGLQEALNANVAQSIYDFDLAPRVWEAIKGFGGGTAIFTQPKPPFKCPGAAQKITYLADDAWRKRNVRGKTKLMFFAAAPGIFPVKRYSKTLNEVLKRKAIETHFQHHLVAVDPEKKEATFEHVVTGDRQTHAFDFLHVTPPMRAPAFLKESPLAGEGGWVDVDKHTLRHVKYANVYGLGDCTNTPNSKTAAAARGQTYVVVSNLVTDLEGGQGIAAYDGYASCPLITGYGKLVLAEFDYNLKPKETFPIDQSKERRSMYWFKKYFLPWYYWSVLLKGGDTPMWPLS</sequence>
<evidence type="ECO:0000256" key="5">
    <source>
        <dbReference type="ARBA" id="ARBA00022946"/>
    </source>
</evidence>
<dbReference type="EMBL" id="AP024714">
    <property type="protein sequence ID" value="BCX82300.1"/>
    <property type="molecule type" value="Genomic_DNA"/>
</dbReference>
<dbReference type="EC" id="1.8.5.4" evidence="8"/>
<evidence type="ECO:0000256" key="3">
    <source>
        <dbReference type="ARBA" id="ARBA00022719"/>
    </source>
</evidence>
<dbReference type="RefSeq" id="WP_317704705.1">
    <property type="nucleotide sequence ID" value="NZ_AP024714.1"/>
</dbReference>
<dbReference type="InterPro" id="IPR023753">
    <property type="entry name" value="FAD/NAD-binding_dom"/>
</dbReference>
<accession>A0AAU9C0U4</accession>
<gene>
    <name evidence="8" type="ORF">MIT9_P1886</name>
</gene>
<dbReference type="InterPro" id="IPR036188">
    <property type="entry name" value="FAD/NAD-bd_sf"/>
</dbReference>
<dbReference type="InterPro" id="IPR015904">
    <property type="entry name" value="Sulphide_quinone_reductase"/>
</dbReference>
<keyword evidence="3" id="KW-0874">Quinone</keyword>
<dbReference type="AlphaFoldDB" id="A0AAU9C0U4"/>